<dbReference type="GO" id="GO:0005975">
    <property type="term" value="P:carbohydrate metabolic process"/>
    <property type="evidence" value="ECO:0007669"/>
    <property type="project" value="InterPro"/>
</dbReference>
<dbReference type="RefSeq" id="WP_131001743.1">
    <property type="nucleotide sequence ID" value="NZ_JBHSZR010000005.1"/>
</dbReference>
<evidence type="ECO:0000256" key="1">
    <source>
        <dbReference type="ARBA" id="ARBA00003236"/>
    </source>
</evidence>
<evidence type="ECO:0000256" key="3">
    <source>
        <dbReference type="ARBA" id="ARBA00020071"/>
    </source>
</evidence>
<evidence type="ECO:0000256" key="4">
    <source>
        <dbReference type="ARBA" id="ARBA00022729"/>
    </source>
</evidence>
<dbReference type="InterPro" id="IPR002509">
    <property type="entry name" value="NODB_dom"/>
</dbReference>
<dbReference type="AlphaFoldDB" id="A0A4Q9GQ85"/>
<dbReference type="Gene3D" id="3.20.20.370">
    <property type="entry name" value="Glycoside hydrolase/deacetylase"/>
    <property type="match status" value="1"/>
</dbReference>
<proteinExistence type="inferred from homology"/>
<keyword evidence="4" id="KW-0732">Signal</keyword>
<dbReference type="PROSITE" id="PS51677">
    <property type="entry name" value="NODB"/>
    <property type="match status" value="1"/>
</dbReference>
<dbReference type="EMBL" id="SIUB01000002">
    <property type="protein sequence ID" value="TBN54150.1"/>
    <property type="molecule type" value="Genomic_DNA"/>
</dbReference>
<dbReference type="OrthoDB" id="9782872at2"/>
<evidence type="ECO:0000313" key="8">
    <source>
        <dbReference type="Proteomes" id="UP000291613"/>
    </source>
</evidence>
<reference evidence="7 8" key="1">
    <citation type="submission" date="2019-02" db="EMBL/GenBank/DDBJ databases">
        <title>Hansschlegelia quercus sp. nov., a novel methylotrophic bacterium from buds of oak (Quercus robur L.).</title>
        <authorList>
            <person name="Agafonova N.V."/>
            <person name="Kaparullina E.N."/>
            <person name="Grouzdev D.S."/>
            <person name="Doronina N.V."/>
        </authorList>
    </citation>
    <scope>NUCLEOTIDE SEQUENCE [LARGE SCALE GENOMIC DNA]</scope>
    <source>
        <strain evidence="7 8">Dub</strain>
    </source>
</reference>
<organism evidence="7 8">
    <name type="scientific">Hansschlegelia quercus</name>
    <dbReference type="NCBI Taxonomy" id="2528245"/>
    <lineage>
        <taxon>Bacteria</taxon>
        <taxon>Pseudomonadati</taxon>
        <taxon>Pseudomonadota</taxon>
        <taxon>Alphaproteobacteria</taxon>
        <taxon>Hyphomicrobiales</taxon>
        <taxon>Methylopilaceae</taxon>
        <taxon>Hansschlegelia</taxon>
    </lineage>
</organism>
<comment type="function">
    <text evidence="1">Is involved in generating a small heat-stable compound (Nod), an acylated oligomer of N-acetylglucosamine, that stimulates mitosis in various plant protoplasts.</text>
</comment>
<protein>
    <recommendedName>
        <fullName evidence="3">Chitooligosaccharide deacetylase</fullName>
    </recommendedName>
    <alternativeName>
        <fullName evidence="5">Nodulation protein B</fullName>
    </alternativeName>
</protein>
<dbReference type="InterPro" id="IPR051398">
    <property type="entry name" value="Polysacch_Deacetylase"/>
</dbReference>
<dbReference type="SUPFAM" id="SSF88713">
    <property type="entry name" value="Glycoside hydrolase/deacetylase"/>
    <property type="match status" value="1"/>
</dbReference>
<evidence type="ECO:0000259" key="6">
    <source>
        <dbReference type="PROSITE" id="PS51677"/>
    </source>
</evidence>
<evidence type="ECO:0000313" key="7">
    <source>
        <dbReference type="EMBL" id="TBN54150.1"/>
    </source>
</evidence>
<feature type="domain" description="NodB homology" evidence="6">
    <location>
        <begin position="94"/>
        <end position="352"/>
    </location>
</feature>
<comment type="caution">
    <text evidence="7">The sequence shown here is derived from an EMBL/GenBank/DDBJ whole genome shotgun (WGS) entry which is preliminary data.</text>
</comment>
<accession>A0A4Q9GQ85</accession>
<dbReference type="GO" id="GO:0016810">
    <property type="term" value="F:hydrolase activity, acting on carbon-nitrogen (but not peptide) bonds"/>
    <property type="evidence" value="ECO:0007669"/>
    <property type="project" value="InterPro"/>
</dbReference>
<dbReference type="PANTHER" id="PTHR34216">
    <property type="match status" value="1"/>
</dbReference>
<evidence type="ECO:0000256" key="2">
    <source>
        <dbReference type="ARBA" id="ARBA00010973"/>
    </source>
</evidence>
<gene>
    <name evidence="7" type="ORF">EYR15_04650</name>
</gene>
<dbReference type="PANTHER" id="PTHR34216:SF7">
    <property type="entry name" value="POLY-BETA-1,6-N-ACETYL-D-GLUCOSAMINE N-DEACETYLASE"/>
    <property type="match status" value="1"/>
</dbReference>
<name>A0A4Q9GQ85_9HYPH</name>
<comment type="similarity">
    <text evidence="2">Belongs to the polysaccharide deacetylase family.</text>
</comment>
<keyword evidence="8" id="KW-1185">Reference proteome</keyword>
<evidence type="ECO:0000256" key="5">
    <source>
        <dbReference type="ARBA" id="ARBA00032976"/>
    </source>
</evidence>
<dbReference type="Proteomes" id="UP000291613">
    <property type="component" value="Unassembled WGS sequence"/>
</dbReference>
<sequence>MTDRRTRLFRAAFVALDLSGANRLLVSRARGLGLILTLHHVRPFAGGEFAPNRLLEVEPAFLDLTLARARRLGFEFVTLDEAWRRVRQGASAKPFLHLTYDDGYRDVRDFALPIMRRHGAPGTLYIASGFADGNAGMWWLALEQAIARADSLTVRFADGAEEIRTASVAEKRAAWDRIYWRLRSGPEEAMRAEIDRLATGQGVDLGAFSRDLCMRWDELAELAEDPLVEIGAHTVTHPMLAKHPEDVAWAEMAESRRAIREKLAIDARHFAYPVGNPDAAGPREFALAAELDFETAVTTMPGHLTAAHAANPTALPRVSLNGLFQTRAAVDALLSGAPFFLTDAARRLRNAA</sequence>
<dbReference type="Pfam" id="PF01522">
    <property type="entry name" value="Polysacc_deac_1"/>
    <property type="match status" value="1"/>
</dbReference>
<dbReference type="InterPro" id="IPR011330">
    <property type="entry name" value="Glyco_hydro/deAcase_b/a-brl"/>
</dbReference>